<reference evidence="2" key="1">
    <citation type="journal article" date="2021" name="PeerJ">
        <title>Extensive microbial diversity within the chicken gut microbiome revealed by metagenomics and culture.</title>
        <authorList>
            <person name="Gilroy R."/>
            <person name="Ravi A."/>
            <person name="Getino M."/>
            <person name="Pursley I."/>
            <person name="Horton D.L."/>
            <person name="Alikhan N.F."/>
            <person name="Baker D."/>
            <person name="Gharbi K."/>
            <person name="Hall N."/>
            <person name="Watson M."/>
            <person name="Adriaenssens E.M."/>
            <person name="Foster-Nyarko E."/>
            <person name="Jarju S."/>
            <person name="Secka A."/>
            <person name="Antonio M."/>
            <person name="Oren A."/>
            <person name="Chaudhuri R.R."/>
            <person name="La Ragione R."/>
            <person name="Hildebrand F."/>
            <person name="Pallen M.J."/>
        </authorList>
    </citation>
    <scope>NUCLEOTIDE SEQUENCE</scope>
    <source>
        <strain evidence="2">USAMLcec2-132</strain>
    </source>
</reference>
<dbReference type="Proteomes" id="UP000823891">
    <property type="component" value="Unassembled WGS sequence"/>
</dbReference>
<protein>
    <submittedName>
        <fullName evidence="2">Helix-turn-helix domain-containing protein</fullName>
    </submittedName>
</protein>
<evidence type="ECO:0000259" key="1">
    <source>
        <dbReference type="Pfam" id="PF12728"/>
    </source>
</evidence>
<dbReference type="GO" id="GO:0003677">
    <property type="term" value="F:DNA binding"/>
    <property type="evidence" value="ECO:0007669"/>
    <property type="project" value="InterPro"/>
</dbReference>
<dbReference type="AlphaFoldDB" id="A0A9D2NFX9"/>
<evidence type="ECO:0000313" key="2">
    <source>
        <dbReference type="EMBL" id="HJC24757.1"/>
    </source>
</evidence>
<dbReference type="InterPro" id="IPR010093">
    <property type="entry name" value="SinI_DNA-bd"/>
</dbReference>
<evidence type="ECO:0000313" key="3">
    <source>
        <dbReference type="Proteomes" id="UP000823891"/>
    </source>
</evidence>
<dbReference type="NCBIfam" id="TIGR01764">
    <property type="entry name" value="excise"/>
    <property type="match status" value="1"/>
</dbReference>
<proteinExistence type="predicted"/>
<gene>
    <name evidence="2" type="ORF">H9761_13800</name>
</gene>
<sequence>MNHVTTALKPGQVDVSSQKRTYTVLEIQDILSISRPTAYALIRKNYFRSIRVGGQIRVSKKSFDEWLDRGNGGDAHE</sequence>
<dbReference type="Pfam" id="PF12728">
    <property type="entry name" value="HTH_17"/>
    <property type="match status" value="1"/>
</dbReference>
<dbReference type="EMBL" id="DWWS01000047">
    <property type="protein sequence ID" value="HJC24757.1"/>
    <property type="molecule type" value="Genomic_DNA"/>
</dbReference>
<feature type="domain" description="Helix-turn-helix" evidence="1">
    <location>
        <begin position="22"/>
        <end position="69"/>
    </location>
</feature>
<accession>A0A9D2NFX9</accession>
<reference evidence="2" key="2">
    <citation type="submission" date="2021-04" db="EMBL/GenBank/DDBJ databases">
        <authorList>
            <person name="Gilroy R."/>
        </authorList>
    </citation>
    <scope>NUCLEOTIDE SEQUENCE</scope>
    <source>
        <strain evidence="2">USAMLcec2-132</strain>
    </source>
</reference>
<comment type="caution">
    <text evidence="2">The sequence shown here is derived from an EMBL/GenBank/DDBJ whole genome shotgun (WGS) entry which is preliminary data.</text>
</comment>
<name>A0A9D2NFX9_9FIRM</name>
<dbReference type="InterPro" id="IPR041657">
    <property type="entry name" value="HTH_17"/>
</dbReference>
<organism evidence="2 3">
    <name type="scientific">Candidatus Eisenbergiella merdavium</name>
    <dbReference type="NCBI Taxonomy" id="2838551"/>
    <lineage>
        <taxon>Bacteria</taxon>
        <taxon>Bacillati</taxon>
        <taxon>Bacillota</taxon>
        <taxon>Clostridia</taxon>
        <taxon>Lachnospirales</taxon>
        <taxon>Lachnospiraceae</taxon>
        <taxon>Eisenbergiella</taxon>
    </lineage>
</organism>